<dbReference type="OrthoDB" id="2684196at2759"/>
<accession>A0A0D0D0I8</accession>
<sequence length="73" mass="7807">MVLNWAHTLEEGQATLSMPPNIESFNPANKAPILHHVRRSSAQSVALASPAINVNTLTSVLLIQTLAHLGLLS</sequence>
<reference evidence="1 2" key="1">
    <citation type="submission" date="2014-04" db="EMBL/GenBank/DDBJ databases">
        <authorList>
            <consortium name="DOE Joint Genome Institute"/>
            <person name="Kuo A."/>
            <person name="Kohler A."/>
            <person name="Jargeat P."/>
            <person name="Nagy L.G."/>
            <person name="Floudas D."/>
            <person name="Copeland A."/>
            <person name="Barry K.W."/>
            <person name="Cichocki N."/>
            <person name="Veneault-Fourrey C."/>
            <person name="LaButti K."/>
            <person name="Lindquist E.A."/>
            <person name="Lipzen A."/>
            <person name="Lundell T."/>
            <person name="Morin E."/>
            <person name="Murat C."/>
            <person name="Sun H."/>
            <person name="Tunlid A."/>
            <person name="Henrissat B."/>
            <person name="Grigoriev I.V."/>
            <person name="Hibbett D.S."/>
            <person name="Martin F."/>
            <person name="Nordberg H.P."/>
            <person name="Cantor M.N."/>
            <person name="Hua S.X."/>
        </authorList>
    </citation>
    <scope>NUCLEOTIDE SEQUENCE [LARGE SCALE GENOMIC DNA]</scope>
    <source>
        <strain evidence="1 2">Ve08.2h10</strain>
    </source>
</reference>
<organism evidence="1 2">
    <name type="scientific">Paxillus rubicundulus Ve08.2h10</name>
    <dbReference type="NCBI Taxonomy" id="930991"/>
    <lineage>
        <taxon>Eukaryota</taxon>
        <taxon>Fungi</taxon>
        <taxon>Dikarya</taxon>
        <taxon>Basidiomycota</taxon>
        <taxon>Agaricomycotina</taxon>
        <taxon>Agaricomycetes</taxon>
        <taxon>Agaricomycetidae</taxon>
        <taxon>Boletales</taxon>
        <taxon>Paxilineae</taxon>
        <taxon>Paxillaceae</taxon>
        <taxon>Paxillus</taxon>
    </lineage>
</organism>
<keyword evidence="2" id="KW-1185">Reference proteome</keyword>
<gene>
    <name evidence="1" type="ORF">PAXRUDRAFT_90623</name>
</gene>
<dbReference type="InParanoid" id="A0A0D0D0I8"/>
<name>A0A0D0D0I8_9AGAM</name>
<dbReference type="Proteomes" id="UP000054538">
    <property type="component" value="Unassembled WGS sequence"/>
</dbReference>
<dbReference type="EMBL" id="KN825792">
    <property type="protein sequence ID" value="KIK81473.1"/>
    <property type="molecule type" value="Genomic_DNA"/>
</dbReference>
<reference evidence="2" key="2">
    <citation type="submission" date="2015-01" db="EMBL/GenBank/DDBJ databases">
        <title>Evolutionary Origins and Diversification of the Mycorrhizal Mutualists.</title>
        <authorList>
            <consortium name="DOE Joint Genome Institute"/>
            <consortium name="Mycorrhizal Genomics Consortium"/>
            <person name="Kohler A."/>
            <person name="Kuo A."/>
            <person name="Nagy L.G."/>
            <person name="Floudas D."/>
            <person name="Copeland A."/>
            <person name="Barry K.W."/>
            <person name="Cichocki N."/>
            <person name="Veneault-Fourrey C."/>
            <person name="LaButti K."/>
            <person name="Lindquist E.A."/>
            <person name="Lipzen A."/>
            <person name="Lundell T."/>
            <person name="Morin E."/>
            <person name="Murat C."/>
            <person name="Riley R."/>
            <person name="Ohm R."/>
            <person name="Sun H."/>
            <person name="Tunlid A."/>
            <person name="Henrissat B."/>
            <person name="Grigoriev I.V."/>
            <person name="Hibbett D.S."/>
            <person name="Martin F."/>
        </authorList>
    </citation>
    <scope>NUCLEOTIDE SEQUENCE [LARGE SCALE GENOMIC DNA]</scope>
    <source>
        <strain evidence="2">Ve08.2h10</strain>
    </source>
</reference>
<protein>
    <submittedName>
        <fullName evidence="1">Uncharacterized protein</fullName>
    </submittedName>
</protein>
<feature type="non-terminal residue" evidence="1">
    <location>
        <position position="73"/>
    </location>
</feature>
<proteinExistence type="predicted"/>
<evidence type="ECO:0000313" key="2">
    <source>
        <dbReference type="Proteomes" id="UP000054538"/>
    </source>
</evidence>
<evidence type="ECO:0000313" key="1">
    <source>
        <dbReference type="EMBL" id="KIK81473.1"/>
    </source>
</evidence>
<dbReference type="AlphaFoldDB" id="A0A0D0D0I8"/>
<dbReference type="HOGENOM" id="CLU_2711666_0_0_1"/>